<dbReference type="InterPro" id="IPR053136">
    <property type="entry name" value="UTP_pyrophosphatase-like"/>
</dbReference>
<dbReference type="RefSeq" id="WP_052109074.1">
    <property type="nucleotide sequence ID" value="NZ_CP006018.1"/>
</dbReference>
<dbReference type="PANTHER" id="PTHR30399:SF1">
    <property type="entry name" value="UTP PYROPHOSPHATASE"/>
    <property type="match status" value="1"/>
</dbReference>
<protein>
    <submittedName>
        <fullName evidence="3">Putative metal-dependent hydrolase</fullName>
    </submittedName>
</protein>
<feature type="domain" description="YgjP-like metallopeptidase" evidence="2">
    <location>
        <begin position="110"/>
        <end position="221"/>
    </location>
</feature>
<reference evidence="3 4" key="1">
    <citation type="journal article" date="2014" name="Appl. Environ. Microbiol.">
        <title>Genomic encyclopedia of type strains of the genus Bifidobacterium.</title>
        <authorList>
            <person name="Milani C."/>
            <person name="Lugli G.A."/>
            <person name="Duranti S."/>
            <person name="Turroni F."/>
            <person name="Bottacini F."/>
            <person name="Mangifesta M."/>
            <person name="Sanchez B."/>
            <person name="Viappiani A."/>
            <person name="Mancabelli L."/>
            <person name="Taminiau B."/>
            <person name="Delcenserie V."/>
            <person name="Barrangou R."/>
            <person name="Margolles A."/>
            <person name="van Sinderen D."/>
            <person name="Ventura M."/>
        </authorList>
    </citation>
    <scope>NUCLEOTIDE SEQUENCE [LARGE SCALE GENOMIC DNA]</scope>
    <source>
        <strain evidence="3 4">LMG 11587</strain>
    </source>
</reference>
<dbReference type="Proteomes" id="UP000028569">
    <property type="component" value="Chromosome"/>
</dbReference>
<organism evidence="3 4">
    <name type="scientific">Bifidobacterium [indicum] DSM 20214 = LMG 11587</name>
    <dbReference type="NCBI Taxonomy" id="1341694"/>
    <lineage>
        <taxon>Bacteria</taxon>
        <taxon>Bacillati</taxon>
        <taxon>Actinomycetota</taxon>
        <taxon>Actinomycetes</taxon>
        <taxon>Bifidobacteriales</taxon>
        <taxon>Bifidobacteriaceae</taxon>
        <taxon>Bifidobacterium</taxon>
    </lineage>
</organism>
<sequence>MTKTIGGGRRGRGAGSTVKRRLLELDGEEVLVISKRIKNVYLRVKPPEGGLEVTAPVGLSDKQLEEFVRARRVWIGRTRGRISNSISEIASDSNDSADDRKADGESRCGDEPQGKDRSEDRARRIIEERLPRLVETWVPVVGKRPTAITLRHMKTRWGSCTPSTGRIRLNTELAWLDPELLEYVLVHELTHLHAHGHGPLFQELMTRYMPDWRQRRRRLNQYVVI</sequence>
<dbReference type="EMBL" id="CP006018">
    <property type="protein sequence ID" value="AIC91303.1"/>
    <property type="molecule type" value="Genomic_DNA"/>
</dbReference>
<dbReference type="KEGG" id="bii:BINDI_0017"/>
<dbReference type="HOGENOM" id="CLU_065947_1_1_11"/>
<proteinExistence type="predicted"/>
<evidence type="ECO:0000256" key="1">
    <source>
        <dbReference type="SAM" id="MobiDB-lite"/>
    </source>
</evidence>
<feature type="region of interest" description="Disordered" evidence="1">
    <location>
        <begin position="86"/>
        <end position="122"/>
    </location>
</feature>
<dbReference type="InterPro" id="IPR002725">
    <property type="entry name" value="YgjP-like_metallopeptidase"/>
</dbReference>
<gene>
    <name evidence="3" type="ORF">BINDI_0017</name>
</gene>
<evidence type="ECO:0000313" key="3">
    <source>
        <dbReference type="EMBL" id="AIC91303.1"/>
    </source>
</evidence>
<dbReference type="Pfam" id="PF01863">
    <property type="entry name" value="YgjP-like"/>
    <property type="match status" value="1"/>
</dbReference>
<evidence type="ECO:0000313" key="4">
    <source>
        <dbReference type="Proteomes" id="UP000028569"/>
    </source>
</evidence>
<name>A0A087VSI2_9BIFI</name>
<keyword evidence="3" id="KW-0378">Hydrolase</keyword>
<dbReference type="OrthoDB" id="9811177at2"/>
<dbReference type="GO" id="GO:0016787">
    <property type="term" value="F:hydrolase activity"/>
    <property type="evidence" value="ECO:0007669"/>
    <property type="project" value="UniProtKB-KW"/>
</dbReference>
<accession>A0A087VSI2</accession>
<keyword evidence="4" id="KW-1185">Reference proteome</keyword>
<feature type="compositionally biased region" description="Basic and acidic residues" evidence="1">
    <location>
        <begin position="97"/>
        <end position="122"/>
    </location>
</feature>
<dbReference type="PANTHER" id="PTHR30399">
    <property type="entry name" value="UNCHARACTERIZED PROTEIN YGJP"/>
    <property type="match status" value="1"/>
</dbReference>
<dbReference type="AlphaFoldDB" id="A0A087VSI2"/>
<dbReference type="Gene3D" id="3.30.2010.10">
    <property type="entry name" value="Metalloproteases ('zincins'), catalytic domain"/>
    <property type="match status" value="1"/>
</dbReference>
<dbReference type="CDD" id="cd07344">
    <property type="entry name" value="M48_yhfN_like"/>
    <property type="match status" value="1"/>
</dbReference>
<evidence type="ECO:0000259" key="2">
    <source>
        <dbReference type="Pfam" id="PF01863"/>
    </source>
</evidence>